<dbReference type="AlphaFoldDB" id="A0A376ABU9"/>
<reference evidence="2" key="1">
    <citation type="submission" date="2018-07" db="EMBL/GenBank/DDBJ databases">
        <authorList>
            <person name="Peiro R."/>
            <person name="Begona"/>
            <person name="Cbmso G."/>
            <person name="Lopez M."/>
            <person name="Gonzalez S."/>
        </authorList>
    </citation>
    <scope>NUCLEOTIDE SEQUENCE [LARGE SCALE GENOMIC DNA]</scope>
</reference>
<sequence length="218" mass="24208">MPGKNIRMLMDKPLIAHSIAQARATGLFAAIAVSSDSDEILDTAREHGADLLIKRPDELASDTAGKLPAILHALTETETRLGVVVDYLIDLDATSPLRLPEDIQACADLLTETGASCVITGTPAHRSPYFNLVERAPDGTVHLSKQLSSPVLRRQDSPECYDMNASIYGWRRDVLRDDPKVFYPDTQLYVMPRNRSIDIDEEMDFAIVTMIMQQRQAK</sequence>
<keyword evidence="2" id="KW-1185">Reference proteome</keyword>
<dbReference type="PANTHER" id="PTHR21485">
    <property type="entry name" value="HAD SUPERFAMILY MEMBERS CMAS AND KDSC"/>
    <property type="match status" value="1"/>
</dbReference>
<dbReference type="CDD" id="cd02513">
    <property type="entry name" value="CMP-NeuAc_Synthase"/>
    <property type="match status" value="1"/>
</dbReference>
<protein>
    <recommendedName>
        <fullName evidence="3">N-acylneuraminate cytidylyltransferase</fullName>
    </recommendedName>
</protein>
<dbReference type="Proteomes" id="UP000254764">
    <property type="component" value="Unassembled WGS sequence"/>
</dbReference>
<organism evidence="1 2">
    <name type="scientific">Ciceribacter selenitireducens ATCC BAA-1503</name>
    <dbReference type="NCBI Taxonomy" id="1336235"/>
    <lineage>
        <taxon>Bacteria</taxon>
        <taxon>Pseudomonadati</taxon>
        <taxon>Pseudomonadota</taxon>
        <taxon>Alphaproteobacteria</taxon>
        <taxon>Hyphomicrobiales</taxon>
        <taxon>Rhizobiaceae</taxon>
        <taxon>Ciceribacter</taxon>
    </lineage>
</organism>
<evidence type="ECO:0000313" key="1">
    <source>
        <dbReference type="EMBL" id="SSC65286.1"/>
    </source>
</evidence>
<name>A0A376ABU9_9HYPH</name>
<gene>
    <name evidence="1" type="ORF">RHIZ70_994</name>
</gene>
<dbReference type="Gene3D" id="3.90.550.10">
    <property type="entry name" value="Spore Coat Polysaccharide Biosynthesis Protein SpsA, Chain A"/>
    <property type="match status" value="1"/>
</dbReference>
<dbReference type="InterPro" id="IPR050793">
    <property type="entry name" value="CMP-NeuNAc_synthase"/>
</dbReference>
<dbReference type="EMBL" id="UEYP01000001">
    <property type="protein sequence ID" value="SSC65286.1"/>
    <property type="molecule type" value="Genomic_DNA"/>
</dbReference>
<dbReference type="PANTHER" id="PTHR21485:SF6">
    <property type="entry name" value="N-ACYLNEURAMINATE CYTIDYLYLTRANSFERASE-RELATED"/>
    <property type="match status" value="1"/>
</dbReference>
<evidence type="ECO:0000313" key="2">
    <source>
        <dbReference type="Proteomes" id="UP000254764"/>
    </source>
</evidence>
<dbReference type="SUPFAM" id="SSF53448">
    <property type="entry name" value="Nucleotide-diphospho-sugar transferases"/>
    <property type="match status" value="1"/>
</dbReference>
<dbReference type="InterPro" id="IPR029044">
    <property type="entry name" value="Nucleotide-diphossugar_trans"/>
</dbReference>
<proteinExistence type="predicted"/>
<evidence type="ECO:0008006" key="3">
    <source>
        <dbReference type="Google" id="ProtNLM"/>
    </source>
</evidence>
<dbReference type="InterPro" id="IPR003329">
    <property type="entry name" value="Cytidylyl_trans"/>
</dbReference>
<dbReference type="GO" id="GO:0008781">
    <property type="term" value="F:N-acylneuraminate cytidylyltransferase activity"/>
    <property type="evidence" value="ECO:0007669"/>
    <property type="project" value="TreeGrafter"/>
</dbReference>
<dbReference type="Pfam" id="PF02348">
    <property type="entry name" value="CTP_transf_3"/>
    <property type="match status" value="1"/>
</dbReference>
<accession>A0A376ABU9</accession>